<reference evidence="10 11" key="1">
    <citation type="journal article" date="2021" name="Syst. Appl. Microbiol.">
        <title>Persephonella atlantica sp. nov.: How to adapt to physico-chemical gradients in high temperature hydrothermal habitats.</title>
        <authorList>
            <person name="Francois D.X."/>
            <person name="Godfroy A."/>
            <person name="Mathien C."/>
            <person name="Aube J."/>
            <person name="Cathalot C."/>
            <person name="Lesongeur F."/>
            <person name="L'Haridon S."/>
            <person name="Philippon X."/>
            <person name="Roussel E.G."/>
        </authorList>
    </citation>
    <scope>NUCLEOTIDE SEQUENCE [LARGE SCALE GENOMIC DNA]</scope>
    <source>
        <strain evidence="10 11">MO1340</strain>
    </source>
</reference>
<dbReference type="InterPro" id="IPR005537">
    <property type="entry name" value="RAMP_III_fam"/>
</dbReference>
<gene>
    <name evidence="10" type="primary">csm3</name>
    <name evidence="10" type="ORF">GWK41_06080</name>
</gene>
<keyword evidence="11" id="KW-1185">Reference proteome</keyword>
<keyword evidence="3" id="KW-0540">Nuclease</keyword>
<evidence type="ECO:0000256" key="5">
    <source>
        <dbReference type="ARBA" id="ARBA00022801"/>
    </source>
</evidence>
<evidence type="ECO:0000256" key="3">
    <source>
        <dbReference type="ARBA" id="ARBA00022722"/>
    </source>
</evidence>
<dbReference type="InterPro" id="IPR013412">
    <property type="entry name" value="CRISPR-assoc_RAMP_Csm3"/>
</dbReference>
<comment type="caution">
    <text evidence="10">The sequence shown here is derived from an EMBL/GenBank/DDBJ whole genome shotgun (WGS) entry which is preliminary data.</text>
</comment>
<evidence type="ECO:0000259" key="9">
    <source>
        <dbReference type="Pfam" id="PF03787"/>
    </source>
</evidence>
<evidence type="ECO:0000256" key="8">
    <source>
        <dbReference type="ARBA" id="ARBA00033183"/>
    </source>
</evidence>
<dbReference type="EMBL" id="JAACYA010000002">
    <property type="protein sequence ID" value="MBK3332630.1"/>
    <property type="molecule type" value="Genomic_DNA"/>
</dbReference>
<dbReference type="Pfam" id="PF03787">
    <property type="entry name" value="RAMPs"/>
    <property type="match status" value="1"/>
</dbReference>
<dbReference type="InterPro" id="IPR052216">
    <property type="entry name" value="CRISPR_Csm3_endoribonuclease"/>
</dbReference>
<dbReference type="NCBIfam" id="TIGR02582">
    <property type="entry name" value="cas7_TM1809"/>
    <property type="match status" value="1"/>
</dbReference>
<dbReference type="PANTHER" id="PTHR35579:SF3">
    <property type="entry name" value="CRISPR SYSTEM CMS ENDORIBONUCLEASE CSM3"/>
    <property type="match status" value="1"/>
</dbReference>
<evidence type="ECO:0000313" key="10">
    <source>
        <dbReference type="EMBL" id="MBK3332630.1"/>
    </source>
</evidence>
<keyword evidence="7" id="KW-0051">Antiviral defense</keyword>
<dbReference type="PANTHER" id="PTHR35579">
    <property type="entry name" value="CRISPR SYSTEM CMS ENDORIBONUCLEASE CSM3"/>
    <property type="match status" value="1"/>
</dbReference>
<evidence type="ECO:0000256" key="4">
    <source>
        <dbReference type="ARBA" id="ARBA00022759"/>
    </source>
</evidence>
<evidence type="ECO:0000256" key="1">
    <source>
        <dbReference type="ARBA" id="ARBA00006342"/>
    </source>
</evidence>
<proteinExistence type="inferred from homology"/>
<feature type="domain" description="CRISPR type III-associated protein" evidence="9">
    <location>
        <begin position="19"/>
        <end position="223"/>
    </location>
</feature>
<organism evidence="10 11">
    <name type="scientific">Persephonella atlantica</name>
    <dbReference type="NCBI Taxonomy" id="2699429"/>
    <lineage>
        <taxon>Bacteria</taxon>
        <taxon>Pseudomonadati</taxon>
        <taxon>Aquificota</taxon>
        <taxon>Aquificia</taxon>
        <taxon>Aquificales</taxon>
        <taxon>Hydrogenothermaceae</taxon>
        <taxon>Persephonella</taxon>
    </lineage>
</organism>
<dbReference type="RefSeq" id="WP_200674050.1">
    <property type="nucleotide sequence ID" value="NZ_JAACYA010000002.1"/>
</dbReference>
<name>A0ABS1GIC0_9AQUI</name>
<keyword evidence="5" id="KW-0378">Hydrolase</keyword>
<keyword evidence="6" id="KW-0694">RNA-binding</keyword>
<evidence type="ECO:0000313" key="11">
    <source>
        <dbReference type="Proteomes" id="UP000772812"/>
    </source>
</evidence>
<accession>A0ABS1GIC0</accession>
<protein>
    <recommendedName>
        <fullName evidence="2">CRISPR system Cms endoribonuclease Csm3</fullName>
    </recommendedName>
    <alternativeName>
        <fullName evidence="8">CRISPR type III A-associated RAMP protein Csm3</fullName>
    </alternativeName>
</protein>
<evidence type="ECO:0000256" key="6">
    <source>
        <dbReference type="ARBA" id="ARBA00022884"/>
    </source>
</evidence>
<sequence>MANQNLKPLIGFLTLKYHIEVLTGLHIGGSKDSIEIGGVDNPVIKLKAFKLNDDNILSDIPYIPGSSLKGKIRSLLELAKGIYMKRLQNGITKIEDLGKPCDCGKCEICILFGTGGDKVKEPIRLRFSEFYPTKETIDMWKKYLGEVYTEMKTENVINRITSTAQHPRHTERVIANSVFKGDITFRLFENDGIELVNTLKTGMELLEKDYLGGSGSRGYGRVKIYLCNYEWYSPNNEKLPEKIKETLDSWKTNSGNKE</sequence>
<keyword evidence="4" id="KW-0255">Endonuclease</keyword>
<comment type="similarity">
    <text evidence="1">Belongs to the CRISPR-associated Csm3 family.</text>
</comment>
<dbReference type="Proteomes" id="UP000772812">
    <property type="component" value="Unassembled WGS sequence"/>
</dbReference>
<evidence type="ECO:0000256" key="7">
    <source>
        <dbReference type="ARBA" id="ARBA00023118"/>
    </source>
</evidence>
<evidence type="ECO:0000256" key="2">
    <source>
        <dbReference type="ARBA" id="ARBA00022150"/>
    </source>
</evidence>